<protein>
    <submittedName>
        <fullName evidence="1">Uncharacterized protein</fullName>
    </submittedName>
</protein>
<dbReference type="EMBL" id="LJDB01000097">
    <property type="protein sequence ID" value="ONI38084.1"/>
    <property type="molecule type" value="Genomic_DNA"/>
</dbReference>
<evidence type="ECO:0000313" key="1">
    <source>
        <dbReference type="EMBL" id="ONI38084.1"/>
    </source>
</evidence>
<gene>
    <name evidence="1" type="ORF">AN396_11680</name>
</gene>
<reference evidence="1" key="1">
    <citation type="submission" date="2016-08" db="EMBL/GenBank/DDBJ databases">
        <authorList>
            <person name="Ngugi D.K."/>
            <person name="Miyake S."/>
            <person name="Stingl U."/>
        </authorList>
    </citation>
    <scope>NUCLEOTIDE SEQUENCE</scope>
    <source>
        <strain evidence="1">SCG-B11WGA-EpuloA1</strain>
    </source>
</reference>
<organism evidence="1 2">
    <name type="scientific">Candidatus Epulonipiscium fishelsonii</name>
    <dbReference type="NCBI Taxonomy" id="77094"/>
    <lineage>
        <taxon>Bacteria</taxon>
        <taxon>Bacillati</taxon>
        <taxon>Bacillota</taxon>
        <taxon>Clostridia</taxon>
        <taxon>Lachnospirales</taxon>
        <taxon>Lachnospiraceae</taxon>
        <taxon>Candidatus Epulonipiscium</taxon>
    </lineage>
</organism>
<keyword evidence="2" id="KW-1185">Reference proteome</keyword>
<accession>A0ACC8X8B6</accession>
<dbReference type="Proteomes" id="UP000188605">
    <property type="component" value="Unassembled WGS sequence"/>
</dbReference>
<sequence>MCVCVCVFDTCFSVNHQEGTLFSQNIFTALDMELIADRNSAGILSKGCIPAESLKAGKNT</sequence>
<proteinExistence type="predicted"/>
<comment type="caution">
    <text evidence="1">The sequence shown here is derived from an EMBL/GenBank/DDBJ whole genome shotgun (WGS) entry which is preliminary data.</text>
</comment>
<name>A0ACC8X8B6_9FIRM</name>
<evidence type="ECO:0000313" key="2">
    <source>
        <dbReference type="Proteomes" id="UP000188605"/>
    </source>
</evidence>